<keyword evidence="2" id="KW-0479">Metal-binding</keyword>
<feature type="domain" description="4Fe-4S ferredoxin-type" evidence="6">
    <location>
        <begin position="7"/>
        <end position="78"/>
    </location>
</feature>
<keyword evidence="4" id="KW-0408">Iron</keyword>
<evidence type="ECO:0000256" key="3">
    <source>
        <dbReference type="ARBA" id="ARBA00023002"/>
    </source>
</evidence>
<dbReference type="GO" id="GO:0005886">
    <property type="term" value="C:plasma membrane"/>
    <property type="evidence" value="ECO:0007669"/>
    <property type="project" value="TreeGrafter"/>
</dbReference>
<evidence type="ECO:0000259" key="6">
    <source>
        <dbReference type="Pfam" id="PF13183"/>
    </source>
</evidence>
<dbReference type="InterPro" id="IPR051460">
    <property type="entry name" value="HdrC_iron-sulfur_subunit"/>
</dbReference>
<evidence type="ECO:0000256" key="1">
    <source>
        <dbReference type="ARBA" id="ARBA00022485"/>
    </source>
</evidence>
<keyword evidence="3" id="KW-0560">Oxidoreductase</keyword>
<evidence type="ECO:0000256" key="2">
    <source>
        <dbReference type="ARBA" id="ARBA00022723"/>
    </source>
</evidence>
<dbReference type="GO" id="GO:0016491">
    <property type="term" value="F:oxidoreductase activity"/>
    <property type="evidence" value="ECO:0007669"/>
    <property type="project" value="UniProtKB-KW"/>
</dbReference>
<evidence type="ECO:0000256" key="4">
    <source>
        <dbReference type="ARBA" id="ARBA00023004"/>
    </source>
</evidence>
<protein>
    <recommendedName>
        <fullName evidence="6">4Fe-4S ferredoxin-type domain-containing protein</fullName>
    </recommendedName>
</protein>
<dbReference type="InterPro" id="IPR017896">
    <property type="entry name" value="4Fe4S_Fe-S-bd"/>
</dbReference>
<evidence type="ECO:0000313" key="7">
    <source>
        <dbReference type="EMBL" id="GAI84700.1"/>
    </source>
</evidence>
<accession>X1TAV9</accession>
<dbReference type="Gene3D" id="1.10.1060.10">
    <property type="entry name" value="Alpha-helical ferredoxin"/>
    <property type="match status" value="1"/>
</dbReference>
<dbReference type="PANTHER" id="PTHR43255:SF1">
    <property type="entry name" value="IRON-SULFUR-BINDING OXIDOREDUCTASE FADF-RELATED"/>
    <property type="match status" value="1"/>
</dbReference>
<dbReference type="InterPro" id="IPR009051">
    <property type="entry name" value="Helical_ferredxn"/>
</dbReference>
<dbReference type="GO" id="GO:0051539">
    <property type="term" value="F:4 iron, 4 sulfur cluster binding"/>
    <property type="evidence" value="ECO:0007669"/>
    <property type="project" value="UniProtKB-KW"/>
</dbReference>
<keyword evidence="5" id="KW-0411">Iron-sulfur</keyword>
<feature type="non-terminal residue" evidence="7">
    <location>
        <position position="175"/>
    </location>
</feature>
<dbReference type="PANTHER" id="PTHR43255">
    <property type="entry name" value="IRON-SULFUR-BINDING OXIDOREDUCTASE FADF-RELATED-RELATED"/>
    <property type="match status" value="1"/>
</dbReference>
<name>X1TAV9_9ZZZZ</name>
<dbReference type="GO" id="GO:0046872">
    <property type="term" value="F:metal ion binding"/>
    <property type="evidence" value="ECO:0007669"/>
    <property type="project" value="UniProtKB-KW"/>
</dbReference>
<dbReference type="Pfam" id="PF13183">
    <property type="entry name" value="Fer4_8"/>
    <property type="match status" value="1"/>
</dbReference>
<dbReference type="AlphaFoldDB" id="X1TAV9"/>
<sequence>MKYADIVHRCFRCGYCKFTSDYTDFNCPTYRKFRFETYSPGGRMWLIRAWLNGEIKNSDRFQEILFSCATCANCVEHCVFTFSEDLVNIFISAREEMINDGIIPPPVRDYLKNININGNPYKEPASERGKWAEGTLVETYKDQEYLFYIGCVGSYDERGKKIARAVGNLLVKAGV</sequence>
<comment type="caution">
    <text evidence="7">The sequence shown here is derived from an EMBL/GenBank/DDBJ whole genome shotgun (WGS) entry which is preliminary data.</text>
</comment>
<gene>
    <name evidence="7" type="ORF">S12H4_21650</name>
</gene>
<keyword evidence="1" id="KW-0004">4Fe-4S</keyword>
<dbReference type="EMBL" id="BARW01011167">
    <property type="protein sequence ID" value="GAI84700.1"/>
    <property type="molecule type" value="Genomic_DNA"/>
</dbReference>
<reference evidence="7" key="1">
    <citation type="journal article" date="2014" name="Front. Microbiol.">
        <title>High frequency of phylogenetically diverse reductive dehalogenase-homologous genes in deep subseafloor sedimentary metagenomes.</title>
        <authorList>
            <person name="Kawai M."/>
            <person name="Futagami T."/>
            <person name="Toyoda A."/>
            <person name="Takaki Y."/>
            <person name="Nishi S."/>
            <person name="Hori S."/>
            <person name="Arai W."/>
            <person name="Tsubouchi T."/>
            <person name="Morono Y."/>
            <person name="Uchiyama I."/>
            <person name="Ito T."/>
            <person name="Fujiyama A."/>
            <person name="Inagaki F."/>
            <person name="Takami H."/>
        </authorList>
    </citation>
    <scope>NUCLEOTIDE SEQUENCE</scope>
    <source>
        <strain evidence="7">Expedition CK06-06</strain>
    </source>
</reference>
<organism evidence="7">
    <name type="scientific">marine sediment metagenome</name>
    <dbReference type="NCBI Taxonomy" id="412755"/>
    <lineage>
        <taxon>unclassified sequences</taxon>
        <taxon>metagenomes</taxon>
        <taxon>ecological metagenomes</taxon>
    </lineage>
</organism>
<dbReference type="SUPFAM" id="SSF46548">
    <property type="entry name" value="alpha-helical ferredoxin"/>
    <property type="match status" value="1"/>
</dbReference>
<evidence type="ECO:0000256" key="5">
    <source>
        <dbReference type="ARBA" id="ARBA00023014"/>
    </source>
</evidence>
<proteinExistence type="predicted"/>